<sequence length="122" mass="13489">MSVRGIRGAVTVERNEEQLILDTTVELLNAIVVENGIVPDDICSVLITVTGDLDSTFPAKAIRVMPGWEFVPLMCALEVPVKGSLEKCIRFMLHVNTTKSQSEIRHVYLRGAQVLRPDLTKA</sequence>
<dbReference type="RefSeq" id="WP_006039254.1">
    <property type="nucleotide sequence ID" value="NZ_AEDD01000009.1"/>
</dbReference>
<protein>
    <recommendedName>
        <fullName evidence="1 3">chorismate mutase</fullName>
        <ecNumber evidence="1 3">5.4.99.5</ecNumber>
    </recommendedName>
</protein>
<dbReference type="PANTHER" id="PTHR21164:SF0">
    <property type="entry name" value="CHORISMATE MUTASE AROH"/>
    <property type="match status" value="1"/>
</dbReference>
<dbReference type="NCBIfam" id="TIGR01796">
    <property type="entry name" value="CM_mono_aroH"/>
    <property type="match status" value="1"/>
</dbReference>
<dbReference type="eggNOG" id="COG4401">
    <property type="taxonomic scope" value="Bacteria"/>
</dbReference>
<dbReference type="PROSITE" id="PS51167">
    <property type="entry name" value="CHORISMATE_MUT_1"/>
    <property type="match status" value="1"/>
</dbReference>
<dbReference type="EMBL" id="AEDD01000009">
    <property type="protein sequence ID" value="EFM09763.1"/>
    <property type="molecule type" value="Genomic_DNA"/>
</dbReference>
<keyword evidence="2 3" id="KW-0057">Aromatic amino acid biosynthesis</keyword>
<dbReference type="Pfam" id="PF07736">
    <property type="entry name" value="CM_1"/>
    <property type="match status" value="1"/>
</dbReference>
<comment type="catalytic activity">
    <reaction evidence="3">
        <text>chorismate = prephenate</text>
        <dbReference type="Rhea" id="RHEA:13897"/>
        <dbReference type="ChEBI" id="CHEBI:29748"/>
        <dbReference type="ChEBI" id="CHEBI:29934"/>
        <dbReference type="EC" id="5.4.99.5"/>
    </reaction>
</comment>
<dbReference type="PANTHER" id="PTHR21164">
    <property type="entry name" value="CHORISMATE MUTASE"/>
    <property type="match status" value="1"/>
</dbReference>
<dbReference type="UniPathway" id="UPA00120">
    <property type="reaction ID" value="UER00203"/>
</dbReference>
<dbReference type="CDD" id="cd02185">
    <property type="entry name" value="AroH"/>
    <property type="match status" value="1"/>
</dbReference>
<dbReference type="EC" id="5.4.99.5" evidence="1 3"/>
<feature type="binding site" evidence="2">
    <location>
        <position position="90"/>
    </location>
    <ligand>
        <name>prephenate</name>
        <dbReference type="ChEBI" id="CHEBI:29934"/>
    </ligand>
</feature>
<feature type="binding site" evidence="2">
    <location>
        <position position="108"/>
    </location>
    <ligand>
        <name>prephenate</name>
        <dbReference type="ChEBI" id="CHEBI:29934"/>
    </ligand>
</feature>
<dbReference type="STRING" id="717606.PaecuDRAFT_3266"/>
<dbReference type="PIRSF" id="PIRSF005965">
    <property type="entry name" value="Chor_mut_AroH"/>
    <property type="match status" value="1"/>
</dbReference>
<accession>E0IC77</accession>
<evidence type="ECO:0000256" key="2">
    <source>
        <dbReference type="PIRSR" id="PIRSR005965-1"/>
    </source>
</evidence>
<dbReference type="GO" id="GO:0004106">
    <property type="term" value="F:chorismate mutase activity"/>
    <property type="evidence" value="ECO:0007669"/>
    <property type="project" value="UniProtKB-UniRule"/>
</dbReference>
<dbReference type="GO" id="GO:0009073">
    <property type="term" value="P:aromatic amino acid family biosynthetic process"/>
    <property type="evidence" value="ECO:0007669"/>
    <property type="project" value="UniProtKB-UniRule"/>
</dbReference>
<gene>
    <name evidence="4" type="ORF">PaecuDRAFT_3266</name>
</gene>
<dbReference type="GO" id="GO:0008652">
    <property type="term" value="P:amino acid biosynthetic process"/>
    <property type="evidence" value="ECO:0007669"/>
    <property type="project" value="UniProtKB-UniRule"/>
</dbReference>
<dbReference type="SUPFAM" id="SSF55298">
    <property type="entry name" value="YjgF-like"/>
    <property type="match status" value="1"/>
</dbReference>
<keyword evidence="3" id="KW-0413">Isomerase</keyword>
<dbReference type="Proteomes" id="UP000005387">
    <property type="component" value="Unassembled WGS sequence"/>
</dbReference>
<keyword evidence="2 3" id="KW-0028">Amino-acid biosynthesis</keyword>
<dbReference type="AlphaFoldDB" id="E0IC77"/>
<feature type="binding site" evidence="2">
    <location>
        <position position="7"/>
    </location>
    <ligand>
        <name>prephenate</name>
        <dbReference type="ChEBI" id="CHEBI:29934"/>
    </ligand>
</feature>
<dbReference type="InterPro" id="IPR008243">
    <property type="entry name" value="Chorismate_mutase_AroH"/>
</dbReference>
<name>E0IC77_9BACL</name>
<evidence type="ECO:0000256" key="1">
    <source>
        <dbReference type="NCBIfam" id="TIGR01796"/>
    </source>
</evidence>
<evidence type="ECO:0000256" key="3">
    <source>
        <dbReference type="PROSITE-ProRule" id="PRU00514"/>
    </source>
</evidence>
<dbReference type="Gene3D" id="3.30.1330.40">
    <property type="entry name" value="RutC-like"/>
    <property type="match status" value="1"/>
</dbReference>
<dbReference type="GO" id="GO:0046417">
    <property type="term" value="P:chorismate metabolic process"/>
    <property type="evidence" value="ECO:0007669"/>
    <property type="project" value="TreeGrafter"/>
</dbReference>
<evidence type="ECO:0000313" key="4">
    <source>
        <dbReference type="EMBL" id="EFM09763.1"/>
    </source>
</evidence>
<reference evidence="4 5" key="1">
    <citation type="submission" date="2010-07" db="EMBL/GenBank/DDBJ databases">
        <title>The draft genome of Paenibacillus curdlanolyticus YK9.</title>
        <authorList>
            <consortium name="US DOE Joint Genome Institute (JGI-PGF)"/>
            <person name="Lucas S."/>
            <person name="Copeland A."/>
            <person name="Lapidus A."/>
            <person name="Cheng J.-F."/>
            <person name="Bruce D."/>
            <person name="Goodwin L."/>
            <person name="Pitluck S."/>
            <person name="Land M.L."/>
            <person name="Hauser L."/>
            <person name="Chang Y.-J."/>
            <person name="Jeffries C."/>
            <person name="Anderson I.J."/>
            <person name="Johnson E."/>
            <person name="Loganathan U."/>
            <person name="Mulhopadhyay B."/>
            <person name="Kyrpides N."/>
            <person name="Woyke T.J."/>
        </authorList>
    </citation>
    <scope>NUCLEOTIDE SEQUENCE [LARGE SCALE GENOMIC DNA]</scope>
    <source>
        <strain evidence="4 5">YK9</strain>
    </source>
</reference>
<organism evidence="4 5">
    <name type="scientific">Paenibacillus curdlanolyticus YK9</name>
    <dbReference type="NCBI Taxonomy" id="717606"/>
    <lineage>
        <taxon>Bacteria</taxon>
        <taxon>Bacillati</taxon>
        <taxon>Bacillota</taxon>
        <taxon>Bacilli</taxon>
        <taxon>Bacillales</taxon>
        <taxon>Paenibacillaceae</taxon>
        <taxon>Paenibacillus</taxon>
    </lineage>
</organism>
<evidence type="ECO:0000313" key="5">
    <source>
        <dbReference type="Proteomes" id="UP000005387"/>
    </source>
</evidence>
<proteinExistence type="predicted"/>
<dbReference type="OrthoDB" id="9802232at2"/>
<keyword evidence="5" id="KW-1185">Reference proteome</keyword>
<dbReference type="InterPro" id="IPR035959">
    <property type="entry name" value="RutC-like_sf"/>
</dbReference>